<dbReference type="EMBL" id="CM042015">
    <property type="protein sequence ID" value="KAI3710484.1"/>
    <property type="molecule type" value="Genomic_DNA"/>
</dbReference>
<protein>
    <submittedName>
        <fullName evidence="1">Uncharacterized protein</fullName>
    </submittedName>
</protein>
<reference evidence="2" key="1">
    <citation type="journal article" date="2022" name="Mol. Ecol. Resour.">
        <title>The genomes of chicory, endive, great burdock and yacon provide insights into Asteraceae palaeo-polyploidization history and plant inulin production.</title>
        <authorList>
            <person name="Fan W."/>
            <person name="Wang S."/>
            <person name="Wang H."/>
            <person name="Wang A."/>
            <person name="Jiang F."/>
            <person name="Liu H."/>
            <person name="Zhao H."/>
            <person name="Xu D."/>
            <person name="Zhang Y."/>
        </authorList>
    </citation>
    <scope>NUCLEOTIDE SEQUENCE [LARGE SCALE GENOMIC DNA]</scope>
    <source>
        <strain evidence="2">cv. Punajuju</strain>
    </source>
</reference>
<comment type="caution">
    <text evidence="1">The sequence shown here is derived from an EMBL/GenBank/DDBJ whole genome shotgun (WGS) entry which is preliminary data.</text>
</comment>
<name>A0ACB9ALI0_CICIN</name>
<dbReference type="Proteomes" id="UP001055811">
    <property type="component" value="Linkage Group LG07"/>
</dbReference>
<reference evidence="1 2" key="2">
    <citation type="journal article" date="2022" name="Mol. Ecol. Resour.">
        <title>The genomes of chicory, endive, great burdock and yacon provide insights into Asteraceae paleo-polyploidization history and plant inulin production.</title>
        <authorList>
            <person name="Fan W."/>
            <person name="Wang S."/>
            <person name="Wang H."/>
            <person name="Wang A."/>
            <person name="Jiang F."/>
            <person name="Liu H."/>
            <person name="Zhao H."/>
            <person name="Xu D."/>
            <person name="Zhang Y."/>
        </authorList>
    </citation>
    <scope>NUCLEOTIDE SEQUENCE [LARGE SCALE GENOMIC DNA]</scope>
    <source>
        <strain evidence="2">cv. Punajuju</strain>
        <tissue evidence="1">Leaves</tissue>
    </source>
</reference>
<keyword evidence="2" id="KW-1185">Reference proteome</keyword>
<gene>
    <name evidence="1" type="ORF">L2E82_40267</name>
</gene>
<proteinExistence type="predicted"/>
<organism evidence="1 2">
    <name type="scientific">Cichorium intybus</name>
    <name type="common">Chicory</name>
    <dbReference type="NCBI Taxonomy" id="13427"/>
    <lineage>
        <taxon>Eukaryota</taxon>
        <taxon>Viridiplantae</taxon>
        <taxon>Streptophyta</taxon>
        <taxon>Embryophyta</taxon>
        <taxon>Tracheophyta</taxon>
        <taxon>Spermatophyta</taxon>
        <taxon>Magnoliopsida</taxon>
        <taxon>eudicotyledons</taxon>
        <taxon>Gunneridae</taxon>
        <taxon>Pentapetalae</taxon>
        <taxon>asterids</taxon>
        <taxon>campanulids</taxon>
        <taxon>Asterales</taxon>
        <taxon>Asteraceae</taxon>
        <taxon>Cichorioideae</taxon>
        <taxon>Cichorieae</taxon>
        <taxon>Cichoriinae</taxon>
        <taxon>Cichorium</taxon>
    </lineage>
</organism>
<evidence type="ECO:0000313" key="1">
    <source>
        <dbReference type="EMBL" id="KAI3710484.1"/>
    </source>
</evidence>
<accession>A0ACB9ALI0</accession>
<sequence>MSAVCDDTGCGCRSRRYGKKYETPDEMKQRYSIFVESLKTIRSHNKKGLSYTLGVNGKLLVILDDIYVLESANNYSY</sequence>
<evidence type="ECO:0000313" key="2">
    <source>
        <dbReference type="Proteomes" id="UP001055811"/>
    </source>
</evidence>